<sequence>MAVREGPCPTAPGGTPPKQDRTQETRVRYRKTLPWLAAVAVACFATACSSTSGTEPAAPSTTSAAARSSSASEERNKALVLRLYSEAFNKDKTDVVKELVAADYVQHDKSVPGGADGQIKQFKDVKAKIPGAVATVKHVAADGDLVAVHWHASATPKNEATGQAKADLFRVDNGKLVEHWGITQTVPAKTASGNSLFSDVYRYPNGEPTLSEEQEEKNRKFAVDAYRKLSDGDATVIDKSWDPRYYQHNPAAASGTAPLKQFFQQNTQGAPSPSSTGGGGTRFGNTLADEDLVWVFSSDYVVVDLFRVVDGKIIEHWDVVADGQ</sequence>
<evidence type="ECO:0000313" key="2">
    <source>
        <dbReference type="EMBL" id="TPQ24047.1"/>
    </source>
</evidence>
<dbReference type="PANTHER" id="PTHR38436:SF1">
    <property type="entry name" value="ESTER CYCLASE"/>
    <property type="match status" value="1"/>
</dbReference>
<protein>
    <recommendedName>
        <fullName evidence="4">SnoaL-like domain-containing protein</fullName>
    </recommendedName>
</protein>
<proteinExistence type="predicted"/>
<keyword evidence="3" id="KW-1185">Reference proteome</keyword>
<dbReference type="Proteomes" id="UP000317378">
    <property type="component" value="Unassembled WGS sequence"/>
</dbReference>
<feature type="region of interest" description="Disordered" evidence="1">
    <location>
        <begin position="1"/>
        <end position="27"/>
    </location>
</feature>
<dbReference type="GO" id="GO:0030638">
    <property type="term" value="P:polyketide metabolic process"/>
    <property type="evidence" value="ECO:0007669"/>
    <property type="project" value="InterPro"/>
</dbReference>
<dbReference type="AlphaFoldDB" id="A0A505DS06"/>
<feature type="region of interest" description="Disordered" evidence="1">
    <location>
        <begin position="51"/>
        <end position="71"/>
    </location>
</feature>
<comment type="caution">
    <text evidence="2">The sequence shown here is derived from an EMBL/GenBank/DDBJ whole genome shotgun (WGS) entry which is preliminary data.</text>
</comment>
<organism evidence="2 3">
    <name type="scientific">Streptomyces sporangiiformans</name>
    <dbReference type="NCBI Taxonomy" id="2315329"/>
    <lineage>
        <taxon>Bacteria</taxon>
        <taxon>Bacillati</taxon>
        <taxon>Actinomycetota</taxon>
        <taxon>Actinomycetes</taxon>
        <taxon>Kitasatosporales</taxon>
        <taxon>Streptomycetaceae</taxon>
        <taxon>Streptomyces</taxon>
    </lineage>
</organism>
<dbReference type="Gene3D" id="3.10.450.50">
    <property type="match status" value="2"/>
</dbReference>
<evidence type="ECO:0000313" key="3">
    <source>
        <dbReference type="Proteomes" id="UP000317378"/>
    </source>
</evidence>
<dbReference type="PANTHER" id="PTHR38436">
    <property type="entry name" value="POLYKETIDE CYCLASE SNOAL-LIKE DOMAIN"/>
    <property type="match status" value="1"/>
</dbReference>
<dbReference type="SUPFAM" id="SSF54427">
    <property type="entry name" value="NTF2-like"/>
    <property type="match status" value="2"/>
</dbReference>
<dbReference type="OrthoDB" id="129343at2"/>
<gene>
    <name evidence="2" type="ORF">FGD71_000730</name>
</gene>
<dbReference type="InterPro" id="IPR032710">
    <property type="entry name" value="NTF2-like_dom_sf"/>
</dbReference>
<dbReference type="InterPro" id="IPR009959">
    <property type="entry name" value="Cyclase_SnoaL-like"/>
</dbReference>
<evidence type="ECO:0000256" key="1">
    <source>
        <dbReference type="SAM" id="MobiDB-lite"/>
    </source>
</evidence>
<accession>A0A505DS06</accession>
<evidence type="ECO:0008006" key="4">
    <source>
        <dbReference type="Google" id="ProtNLM"/>
    </source>
</evidence>
<name>A0A505DS06_9ACTN</name>
<dbReference type="EMBL" id="VCHX02000021">
    <property type="protein sequence ID" value="TPQ24047.1"/>
    <property type="molecule type" value="Genomic_DNA"/>
</dbReference>
<dbReference type="Pfam" id="PF07366">
    <property type="entry name" value="SnoaL"/>
    <property type="match status" value="1"/>
</dbReference>
<feature type="compositionally biased region" description="Basic and acidic residues" evidence="1">
    <location>
        <begin position="18"/>
        <end position="27"/>
    </location>
</feature>
<feature type="compositionally biased region" description="Low complexity" evidence="1">
    <location>
        <begin position="1"/>
        <end position="17"/>
    </location>
</feature>
<reference evidence="2 3" key="1">
    <citation type="submission" date="2019-06" db="EMBL/GenBank/DDBJ databases">
        <title>Streptomyces sporangiiformans sp. nov., a novel actinomycete isolated from soil in Mount Song.</title>
        <authorList>
            <person name="Han L."/>
        </authorList>
    </citation>
    <scope>NUCLEOTIDE SEQUENCE [LARGE SCALE GENOMIC DNA]</scope>
    <source>
        <strain evidence="2 3">NEAU-SSA 1</strain>
    </source>
</reference>